<evidence type="ECO:0000259" key="1">
    <source>
        <dbReference type="SMART" id="SM00748"/>
    </source>
</evidence>
<dbReference type="Gene3D" id="1.20.120.330">
    <property type="entry name" value="Nucleotidyltransferases domain 2"/>
    <property type="match status" value="1"/>
</dbReference>
<dbReference type="SUPFAM" id="SSF81593">
    <property type="entry name" value="Nucleotidyltransferase substrate binding subunit/domain"/>
    <property type="match status" value="1"/>
</dbReference>
<dbReference type="InterPro" id="IPR007842">
    <property type="entry name" value="HEPN_dom"/>
</dbReference>
<keyword evidence="3" id="KW-1185">Reference proteome</keyword>
<proteinExistence type="predicted"/>
<evidence type="ECO:0000313" key="2">
    <source>
        <dbReference type="EMBL" id="SHJ42520.1"/>
    </source>
</evidence>
<evidence type="ECO:0000313" key="3">
    <source>
        <dbReference type="Proteomes" id="UP000184418"/>
    </source>
</evidence>
<protein>
    <submittedName>
        <fullName evidence="2">HEPN domain-containing protein</fullName>
    </submittedName>
</protein>
<feature type="domain" description="HEPN" evidence="1">
    <location>
        <begin position="15"/>
        <end position="115"/>
    </location>
</feature>
<dbReference type="EMBL" id="FQYN01000006">
    <property type="protein sequence ID" value="SHJ42520.1"/>
    <property type="molecule type" value="Genomic_DNA"/>
</dbReference>
<name>A0A1M6J788_9BACT</name>
<dbReference type="Pfam" id="PF05168">
    <property type="entry name" value="HEPN"/>
    <property type="match status" value="1"/>
</dbReference>
<sequence length="119" mass="13128">MLLNPSKQHHIRTLFQVAERDLESTEVLLRHSPHLYEVVGFHCQQAVEKLLKAALVGAHVAFPCTHDLVRLAELLPVSLQLPDDLIDEAAGLNIFAVQHRHELEEASGLNAAALVTSSN</sequence>
<reference evidence="2 3" key="1">
    <citation type="submission" date="2016-11" db="EMBL/GenBank/DDBJ databases">
        <authorList>
            <person name="Jaros S."/>
            <person name="Januszkiewicz K."/>
            <person name="Wedrychowicz H."/>
        </authorList>
    </citation>
    <scope>NUCLEOTIDE SEQUENCE [LARGE SCALE GENOMIC DNA]</scope>
    <source>
        <strain evidence="2 3">DSM 21074</strain>
    </source>
</reference>
<dbReference type="AlphaFoldDB" id="A0A1M6J788"/>
<dbReference type="RefSeq" id="WP_073110897.1">
    <property type="nucleotide sequence ID" value="NZ_FQYN01000006.1"/>
</dbReference>
<dbReference type="SMART" id="SM00748">
    <property type="entry name" value="HEPN"/>
    <property type="match status" value="1"/>
</dbReference>
<gene>
    <name evidence="2" type="ORF">SAMN02745146_3124</name>
</gene>
<dbReference type="STRING" id="1121955.SAMN02745146_3124"/>
<accession>A0A1M6J788</accession>
<dbReference type="OrthoDB" id="9808176at2"/>
<dbReference type="Proteomes" id="UP000184418">
    <property type="component" value="Unassembled WGS sequence"/>
</dbReference>
<organism evidence="2 3">
    <name type="scientific">Hymenobacter daecheongensis DSM 21074</name>
    <dbReference type="NCBI Taxonomy" id="1121955"/>
    <lineage>
        <taxon>Bacteria</taxon>
        <taxon>Pseudomonadati</taxon>
        <taxon>Bacteroidota</taxon>
        <taxon>Cytophagia</taxon>
        <taxon>Cytophagales</taxon>
        <taxon>Hymenobacteraceae</taxon>
        <taxon>Hymenobacter</taxon>
    </lineage>
</organism>